<keyword evidence="2" id="KW-1185">Reference proteome</keyword>
<dbReference type="Proteomes" id="UP001247754">
    <property type="component" value="Unassembled WGS sequence"/>
</dbReference>
<sequence>MTKEVSIIGVHLAKQVFQLHRATAETGAGIANTQTTPVSACGMRSGNCPD</sequence>
<protein>
    <submittedName>
        <fullName evidence="1">Uncharacterized protein</fullName>
    </submittedName>
</protein>
<dbReference type="EMBL" id="JAVKPH010000025">
    <property type="protein sequence ID" value="MDR5654420.1"/>
    <property type="molecule type" value="Genomic_DNA"/>
</dbReference>
<comment type="caution">
    <text evidence="1">The sequence shown here is derived from an EMBL/GenBank/DDBJ whole genome shotgun (WGS) entry which is preliminary data.</text>
</comment>
<organism evidence="1 2">
    <name type="scientific">Ruixingdingia sedimenti</name>
    <dbReference type="NCBI Taxonomy" id="3073604"/>
    <lineage>
        <taxon>Bacteria</taxon>
        <taxon>Pseudomonadati</taxon>
        <taxon>Pseudomonadota</taxon>
        <taxon>Alphaproteobacteria</taxon>
        <taxon>Rhodobacterales</taxon>
        <taxon>Paracoccaceae</taxon>
        <taxon>Ruixingdingia</taxon>
    </lineage>
</organism>
<name>A0ABU1FBZ3_9RHOB</name>
<dbReference type="RefSeq" id="WP_310458575.1">
    <property type="nucleotide sequence ID" value="NZ_JAVKPH010000025.1"/>
</dbReference>
<evidence type="ECO:0000313" key="1">
    <source>
        <dbReference type="EMBL" id="MDR5654420.1"/>
    </source>
</evidence>
<proteinExistence type="predicted"/>
<reference evidence="1 2" key="1">
    <citation type="submission" date="2023-09" db="EMBL/GenBank/DDBJ databases">
        <title>Xinfangfangia sedmenti sp. nov., isolated the sedment.</title>
        <authorList>
            <person name="Xu L."/>
        </authorList>
    </citation>
    <scope>NUCLEOTIDE SEQUENCE [LARGE SCALE GENOMIC DNA]</scope>
    <source>
        <strain evidence="1 2">LG-4</strain>
    </source>
</reference>
<evidence type="ECO:0000313" key="2">
    <source>
        <dbReference type="Proteomes" id="UP001247754"/>
    </source>
</evidence>
<accession>A0ABU1FBZ3</accession>
<gene>
    <name evidence="1" type="ORF">RGD00_17545</name>
</gene>